<accession>X1VK01</accession>
<dbReference type="EMBL" id="BARW01040628">
    <property type="protein sequence ID" value="GAJ19327.1"/>
    <property type="molecule type" value="Genomic_DNA"/>
</dbReference>
<sequence length="93" mass="10226">MVGFTTDALKEFKEAFNCGFMYIFIEGASHKDALDKARETFDRLASELVSQGKIMAAIYMGKNKESLVAYNSHEPGEEGPEENGNGGCLLELL</sequence>
<proteinExistence type="predicted"/>
<organism evidence="2">
    <name type="scientific">marine sediment metagenome</name>
    <dbReference type="NCBI Taxonomy" id="412755"/>
    <lineage>
        <taxon>unclassified sequences</taxon>
        <taxon>metagenomes</taxon>
        <taxon>ecological metagenomes</taxon>
    </lineage>
</organism>
<gene>
    <name evidence="2" type="ORF">S12H4_61284</name>
</gene>
<comment type="caution">
    <text evidence="2">The sequence shown here is derived from an EMBL/GenBank/DDBJ whole genome shotgun (WGS) entry which is preliminary data.</text>
</comment>
<protein>
    <submittedName>
        <fullName evidence="2">Uncharacterized protein</fullName>
    </submittedName>
</protein>
<evidence type="ECO:0000313" key="2">
    <source>
        <dbReference type="EMBL" id="GAJ19327.1"/>
    </source>
</evidence>
<reference evidence="2" key="1">
    <citation type="journal article" date="2014" name="Front. Microbiol.">
        <title>High frequency of phylogenetically diverse reductive dehalogenase-homologous genes in deep subseafloor sedimentary metagenomes.</title>
        <authorList>
            <person name="Kawai M."/>
            <person name="Futagami T."/>
            <person name="Toyoda A."/>
            <person name="Takaki Y."/>
            <person name="Nishi S."/>
            <person name="Hori S."/>
            <person name="Arai W."/>
            <person name="Tsubouchi T."/>
            <person name="Morono Y."/>
            <person name="Uchiyama I."/>
            <person name="Ito T."/>
            <person name="Fujiyama A."/>
            <person name="Inagaki F."/>
            <person name="Takami H."/>
        </authorList>
    </citation>
    <scope>NUCLEOTIDE SEQUENCE</scope>
    <source>
        <strain evidence="2">Expedition CK06-06</strain>
    </source>
</reference>
<feature type="region of interest" description="Disordered" evidence="1">
    <location>
        <begin position="71"/>
        <end position="93"/>
    </location>
</feature>
<feature type="non-terminal residue" evidence="2">
    <location>
        <position position="93"/>
    </location>
</feature>
<evidence type="ECO:0000256" key="1">
    <source>
        <dbReference type="SAM" id="MobiDB-lite"/>
    </source>
</evidence>
<name>X1VK01_9ZZZZ</name>
<dbReference type="AlphaFoldDB" id="X1VK01"/>